<dbReference type="GO" id="GO:0008483">
    <property type="term" value="F:transaminase activity"/>
    <property type="evidence" value="ECO:0007669"/>
    <property type="project" value="UniProtKB-KW"/>
</dbReference>
<keyword evidence="1" id="KW-0456">Lyase</keyword>
<evidence type="ECO:0000313" key="2">
    <source>
        <dbReference type="Proteomes" id="UP000318331"/>
    </source>
</evidence>
<dbReference type="Proteomes" id="UP000318331">
    <property type="component" value="Unassembled WGS sequence"/>
</dbReference>
<dbReference type="GO" id="GO:0016829">
    <property type="term" value="F:lyase activity"/>
    <property type="evidence" value="ECO:0007669"/>
    <property type="project" value="UniProtKB-KW"/>
</dbReference>
<dbReference type="SUPFAM" id="SSF56752">
    <property type="entry name" value="D-aminoacid aminotransferase-like PLP-dependent enzymes"/>
    <property type="match status" value="1"/>
</dbReference>
<dbReference type="RefSeq" id="WP_141918392.1">
    <property type="nucleotide sequence ID" value="NZ_BAAAYS010000004.1"/>
</dbReference>
<dbReference type="InterPro" id="IPR001544">
    <property type="entry name" value="Aminotrans_IV"/>
</dbReference>
<keyword evidence="1" id="KW-0032">Aminotransferase</keyword>
<dbReference type="AlphaFoldDB" id="A0A543HSK4"/>
<proteinExistence type="predicted"/>
<comment type="caution">
    <text evidence="1">The sequence shown here is derived from an EMBL/GenBank/DDBJ whole genome shotgun (WGS) entry which is preliminary data.</text>
</comment>
<sequence>MSELFWWDGTRLNPATDPEPIERPLLAADSHRVVDGRAVGLDRHRERFLFSALIMGFTDLAEYTPYYAASAQLLDGKGEWFPRYELVSCPDGPRLALLRRVAPPRTSGVALITNFSDPRRMPTVKGPDLRALRRLNDATRSTDAVVTSDGPAHETVLCTSQGLVIEGTTTSLLWWRGGTLCRIADNQPRVRSITEEIILAVSAEWGIPTVDDQLRADDLGSTELWAVNALHGIRPVVTVNGAPAAPANRERLNAYEQARTQRYQALSTPFHAPSGGA</sequence>
<dbReference type="InterPro" id="IPR043132">
    <property type="entry name" value="BCAT-like_C"/>
</dbReference>
<keyword evidence="2" id="KW-1185">Reference proteome</keyword>
<reference evidence="1 2" key="1">
    <citation type="submission" date="2019-06" db="EMBL/GenBank/DDBJ databases">
        <title>Sequencing the genomes of 1000 actinobacteria strains.</title>
        <authorList>
            <person name="Klenk H.-P."/>
        </authorList>
    </citation>
    <scope>NUCLEOTIDE SEQUENCE [LARGE SCALE GENOMIC DNA]</scope>
    <source>
        <strain evidence="1 2">DSM 18031</strain>
    </source>
</reference>
<dbReference type="Gene3D" id="3.20.10.10">
    <property type="entry name" value="D-amino Acid Aminotransferase, subunit A, domain 2"/>
    <property type="match status" value="1"/>
</dbReference>
<organism evidence="1 2">
    <name type="scientific">Klugiella xanthotipulae</name>
    <dbReference type="NCBI Taxonomy" id="244735"/>
    <lineage>
        <taxon>Bacteria</taxon>
        <taxon>Bacillati</taxon>
        <taxon>Actinomycetota</taxon>
        <taxon>Actinomycetes</taxon>
        <taxon>Micrococcales</taxon>
        <taxon>Microbacteriaceae</taxon>
        <taxon>Klugiella</taxon>
    </lineage>
</organism>
<protein>
    <submittedName>
        <fullName evidence="1">Branched-subunit amino acid aminotransferase/4-amino-4-deoxychorismate lyase</fullName>
    </submittedName>
</protein>
<dbReference type="Pfam" id="PF01063">
    <property type="entry name" value="Aminotran_4"/>
    <property type="match status" value="1"/>
</dbReference>
<gene>
    <name evidence="1" type="ORF">FB466_2191</name>
</gene>
<name>A0A543HSK4_9MICO</name>
<accession>A0A543HSK4</accession>
<evidence type="ECO:0000313" key="1">
    <source>
        <dbReference type="EMBL" id="TQM61249.1"/>
    </source>
</evidence>
<dbReference type="InterPro" id="IPR036038">
    <property type="entry name" value="Aminotransferase-like"/>
</dbReference>
<dbReference type="OrthoDB" id="4570776at2"/>
<keyword evidence="1" id="KW-0808">Transferase</keyword>
<dbReference type="EMBL" id="VFPN01000003">
    <property type="protein sequence ID" value="TQM61249.1"/>
    <property type="molecule type" value="Genomic_DNA"/>
</dbReference>